<proteinExistence type="predicted"/>
<feature type="region of interest" description="Disordered" evidence="1">
    <location>
        <begin position="169"/>
        <end position="223"/>
    </location>
</feature>
<evidence type="ECO:0000256" key="1">
    <source>
        <dbReference type="SAM" id="MobiDB-lite"/>
    </source>
</evidence>
<organism evidence="2 3">
    <name type="scientific">Aureimonas endophytica</name>
    <dbReference type="NCBI Taxonomy" id="2027858"/>
    <lineage>
        <taxon>Bacteria</taxon>
        <taxon>Pseudomonadati</taxon>
        <taxon>Pseudomonadota</taxon>
        <taxon>Alphaproteobacteria</taxon>
        <taxon>Hyphomicrobiales</taxon>
        <taxon>Aurantimonadaceae</taxon>
        <taxon>Aureimonas</taxon>
    </lineage>
</organism>
<evidence type="ECO:0008006" key="4">
    <source>
        <dbReference type="Google" id="ProtNLM"/>
    </source>
</evidence>
<reference evidence="2" key="1">
    <citation type="journal article" date="2014" name="Int. J. Syst. Evol. Microbiol.">
        <title>Complete genome sequence of Corynebacterium casei LMG S-19264T (=DSM 44701T), isolated from a smear-ripened cheese.</title>
        <authorList>
            <consortium name="US DOE Joint Genome Institute (JGI-PGF)"/>
            <person name="Walter F."/>
            <person name="Albersmeier A."/>
            <person name="Kalinowski J."/>
            <person name="Ruckert C."/>
        </authorList>
    </citation>
    <scope>NUCLEOTIDE SEQUENCE</scope>
    <source>
        <strain evidence="2">CGMCC 1.15367</strain>
    </source>
</reference>
<dbReference type="AlphaFoldDB" id="A0A917E1V1"/>
<dbReference type="RefSeq" id="WP_188907145.1">
    <property type="nucleotide sequence ID" value="NZ_BMIQ01000001.1"/>
</dbReference>
<name>A0A917E1V1_9HYPH</name>
<sequence>MSDASPRIFRNLERSAGRDGFDTIVRAAVAAYAALRRPTDRQCRDFGGLVGPVFAKTDRETRRIVAASLANAPKLPQALVERLLAEPVEIAAPFLLGSPLLTEADLARLHARNDPALSRILEARRPTPAAARPEAAAPRRPPVARTPTTDAPPVKGGVSRQAALLSLGSAETSEPVPAPNAPEPQSPAPPRSAASTREWLRRQATGQTRPAAEPARPEPDLTGLGDLVALASVGDRDGFAAALGRRLLIDAATVAEMLDDASGAHLATALKACDFGTADAMTVLMTLAPKLGTDVAAFKEMQRRYEALDAEASAARFGLLAPPETRAAAPVPQYAAEAPSIRRPGARAAFGRRKPVAIETGRLRNDR</sequence>
<evidence type="ECO:0000313" key="2">
    <source>
        <dbReference type="EMBL" id="GGD93912.1"/>
    </source>
</evidence>
<gene>
    <name evidence="2" type="ORF">GCM10011390_10780</name>
</gene>
<comment type="caution">
    <text evidence="2">The sequence shown here is derived from an EMBL/GenBank/DDBJ whole genome shotgun (WGS) entry which is preliminary data.</text>
</comment>
<dbReference type="EMBL" id="BMIQ01000001">
    <property type="protein sequence ID" value="GGD93912.1"/>
    <property type="molecule type" value="Genomic_DNA"/>
</dbReference>
<evidence type="ECO:0000313" key="3">
    <source>
        <dbReference type="Proteomes" id="UP000644699"/>
    </source>
</evidence>
<protein>
    <recommendedName>
        <fullName evidence="4">DUF2336 domain-containing protein</fullName>
    </recommendedName>
</protein>
<keyword evidence="3" id="KW-1185">Reference proteome</keyword>
<feature type="compositionally biased region" description="Low complexity" evidence="1">
    <location>
        <begin position="126"/>
        <end position="153"/>
    </location>
</feature>
<feature type="compositionally biased region" description="Pro residues" evidence="1">
    <location>
        <begin position="176"/>
        <end position="190"/>
    </location>
</feature>
<dbReference type="Proteomes" id="UP000644699">
    <property type="component" value="Unassembled WGS sequence"/>
</dbReference>
<accession>A0A917E1V1</accession>
<reference evidence="2" key="2">
    <citation type="submission" date="2020-09" db="EMBL/GenBank/DDBJ databases">
        <authorList>
            <person name="Sun Q."/>
            <person name="Zhou Y."/>
        </authorList>
    </citation>
    <scope>NUCLEOTIDE SEQUENCE</scope>
    <source>
        <strain evidence="2">CGMCC 1.15367</strain>
    </source>
</reference>
<feature type="region of interest" description="Disordered" evidence="1">
    <location>
        <begin position="119"/>
        <end position="157"/>
    </location>
</feature>